<dbReference type="InterPro" id="IPR010064">
    <property type="entry name" value="HK97-gp10_tail"/>
</dbReference>
<sequence length="140" mass="14856">MSSVQILGLADLQAGFVKLAKAQTTKALRRATVAGAKVIRDEARARAPKKTGRLRRNIVSAALRQKDALGLATAGVRVRTKGKGGSPTNAFHWRFVELGTQHMRAQPFVRPAFDASIAQAEGAIRTEIARAIDAVIGGAS</sequence>
<dbReference type="Proteomes" id="UP000032866">
    <property type="component" value="Chromosome 2"/>
</dbReference>
<name>A0A9W3K3K9_BURCE</name>
<accession>A0A9W3K3K9</accession>
<proteinExistence type="predicted"/>
<dbReference type="NCBIfam" id="TIGR01725">
    <property type="entry name" value="phge_HK97_gp10"/>
    <property type="match status" value="1"/>
</dbReference>
<dbReference type="KEGG" id="bct:GEM_4054"/>
<evidence type="ECO:0000313" key="1">
    <source>
        <dbReference type="EMBL" id="AFQ50444.1"/>
    </source>
</evidence>
<reference evidence="1 2" key="1">
    <citation type="journal article" date="2012" name="J. Bacteriol.">
        <title>Complete Genome Sequence of Burkholderia sp. Strain GG4, a Betaproteobacterium That Reduces 3-Oxo-N-Acylhomoserine Lactones and Produces Different N-Acylhomoserine Lactones.</title>
        <authorList>
            <person name="Hong K.W."/>
            <person name="Koh C.L."/>
            <person name="Sam C.K."/>
            <person name="Yin W.F."/>
            <person name="Chan K.G."/>
        </authorList>
    </citation>
    <scope>NUCLEOTIDE SEQUENCE [LARGE SCALE GENOMIC DNA]</scope>
    <source>
        <strain evidence="1 2">GG4</strain>
    </source>
</reference>
<dbReference type="Pfam" id="PF04883">
    <property type="entry name" value="HK97-gp10_like"/>
    <property type="match status" value="1"/>
</dbReference>
<evidence type="ECO:0008006" key="3">
    <source>
        <dbReference type="Google" id="ProtNLM"/>
    </source>
</evidence>
<dbReference type="AlphaFoldDB" id="A0A9W3K3K9"/>
<dbReference type="RefSeq" id="WP_014899214.1">
    <property type="nucleotide sequence ID" value="NC_018514.1"/>
</dbReference>
<organism evidence="1 2">
    <name type="scientific">Burkholderia cepacia GG4</name>
    <dbReference type="NCBI Taxonomy" id="1009846"/>
    <lineage>
        <taxon>Bacteria</taxon>
        <taxon>Pseudomonadati</taxon>
        <taxon>Pseudomonadota</taxon>
        <taxon>Betaproteobacteria</taxon>
        <taxon>Burkholderiales</taxon>
        <taxon>Burkholderiaceae</taxon>
        <taxon>Burkholderia</taxon>
        <taxon>Burkholderia cepacia complex</taxon>
    </lineage>
</organism>
<evidence type="ECO:0000313" key="2">
    <source>
        <dbReference type="Proteomes" id="UP000032866"/>
    </source>
</evidence>
<dbReference type="EMBL" id="CP003775">
    <property type="protein sequence ID" value="AFQ50444.1"/>
    <property type="molecule type" value="Genomic_DNA"/>
</dbReference>
<gene>
    <name evidence="1" type="ORF">GEM_4054</name>
</gene>
<protein>
    <recommendedName>
        <fullName evidence="3">Phage protein, HK97 gp10 family</fullName>
    </recommendedName>
</protein>